<dbReference type="AlphaFoldDB" id="A0A1M7G9Y0"/>
<dbReference type="RefSeq" id="WP_143159983.1">
    <property type="nucleotide sequence ID" value="NZ_FRBL01000006.1"/>
</dbReference>
<name>A0A1M7G9Y0_9BACT</name>
<gene>
    <name evidence="1" type="ORF">SAMN05444266_106460</name>
</gene>
<accession>A0A1M7G9Y0</accession>
<organism evidence="1 2">
    <name type="scientific">Chitinophaga jiangningensis</name>
    <dbReference type="NCBI Taxonomy" id="1419482"/>
    <lineage>
        <taxon>Bacteria</taxon>
        <taxon>Pseudomonadati</taxon>
        <taxon>Bacteroidota</taxon>
        <taxon>Chitinophagia</taxon>
        <taxon>Chitinophagales</taxon>
        <taxon>Chitinophagaceae</taxon>
        <taxon>Chitinophaga</taxon>
    </lineage>
</organism>
<reference evidence="1 2" key="1">
    <citation type="submission" date="2016-11" db="EMBL/GenBank/DDBJ databases">
        <authorList>
            <person name="Jaros S."/>
            <person name="Januszkiewicz K."/>
            <person name="Wedrychowicz H."/>
        </authorList>
    </citation>
    <scope>NUCLEOTIDE SEQUENCE [LARGE SCALE GENOMIC DNA]</scope>
    <source>
        <strain evidence="1 2">DSM 27406</strain>
    </source>
</reference>
<dbReference type="Proteomes" id="UP000184420">
    <property type="component" value="Unassembled WGS sequence"/>
</dbReference>
<proteinExistence type="predicted"/>
<evidence type="ECO:0000313" key="1">
    <source>
        <dbReference type="EMBL" id="SHM12925.1"/>
    </source>
</evidence>
<sequence>MKSIKPTKPAEPMPLPRPRNEMHVFDQILWDQRRMQHAAENGIPFSQLADIPLVKPSFNLSGYESMDELRRNLLR</sequence>
<dbReference type="EMBL" id="FRBL01000006">
    <property type="protein sequence ID" value="SHM12925.1"/>
    <property type="molecule type" value="Genomic_DNA"/>
</dbReference>
<keyword evidence="2" id="KW-1185">Reference proteome</keyword>
<protein>
    <submittedName>
        <fullName evidence="1">Uncharacterized protein</fullName>
    </submittedName>
</protein>
<dbReference type="STRING" id="1419482.SAMN05444266_106460"/>
<evidence type="ECO:0000313" key="2">
    <source>
        <dbReference type="Proteomes" id="UP000184420"/>
    </source>
</evidence>